<dbReference type="Gene3D" id="3.40.50.300">
    <property type="entry name" value="P-loop containing nucleotide triphosphate hydrolases"/>
    <property type="match status" value="1"/>
</dbReference>
<dbReference type="Proteomes" id="UP000728185">
    <property type="component" value="Unassembled WGS sequence"/>
</dbReference>
<keyword evidence="6" id="KW-1185">Reference proteome</keyword>
<dbReference type="InterPro" id="IPR006169">
    <property type="entry name" value="GTP1_OBG_dom"/>
</dbReference>
<dbReference type="Gene3D" id="2.70.210.12">
    <property type="entry name" value="GTP1/OBG domain"/>
    <property type="match status" value="1"/>
</dbReference>
<dbReference type="PROSITE" id="PS51883">
    <property type="entry name" value="OBG"/>
    <property type="match status" value="1"/>
</dbReference>
<evidence type="ECO:0000313" key="6">
    <source>
        <dbReference type="Proteomes" id="UP000728185"/>
    </source>
</evidence>
<sequence length="469" mass="50278">MCSIYRPVSYTLTVVRRWLPRKPNLIVGFFSTNCVADAFQAEMKLKKRAAGHSPRAFVNSKHVLVEGGSGGDGCIAFERVFCNAKVGPSGGDGGHGGHVILQASNEIPDLSHIPSIVRADDGARGCGDNCHGSCAKHIYLKVPVGTQIYLIPEPAYLSESGSGTVVSDAPSPIALLSEDDAVFVAAHGGSGGKGNAFLTNAAHVTGVGSTPEGRNPPMRVAERGARGERRRLLLRMTRLAQLGLVGAPNAGKSTLLRSLTRARPKVAPYPFTTLKPHLGVIKIRDPTDDALVKDHSANIHQSDEKLRLDQVTVADLPGLIAGATKYNKGLGAQFLSLIADCQWLAFVIDVGTLWLSVRGETQADRIGKLTDQIVQQLVMLQHELDTFDASLVKQSKSLLIGTKMDLVVPPDFKPGTKNSLWQVVKRAIVEAALGTELIDSSHTDRVLLLSARRGDNVNALIDLVRKNVR</sequence>
<dbReference type="SUPFAM" id="SSF82051">
    <property type="entry name" value="Obg GTP-binding protein N-terminal domain"/>
    <property type="match status" value="1"/>
</dbReference>
<dbReference type="OrthoDB" id="347018at2759"/>
<dbReference type="InterPro" id="IPR006073">
    <property type="entry name" value="GTP-bd"/>
</dbReference>
<dbReference type="InterPro" id="IPR045086">
    <property type="entry name" value="OBG_GTPase"/>
</dbReference>
<feature type="domain" description="OBG-type G" evidence="3">
    <location>
        <begin position="240"/>
        <end position="469"/>
    </location>
</feature>
<dbReference type="GO" id="GO:0003924">
    <property type="term" value="F:GTPase activity"/>
    <property type="evidence" value="ECO:0007669"/>
    <property type="project" value="InterPro"/>
</dbReference>
<reference evidence="5" key="1">
    <citation type="submission" date="2019-05" db="EMBL/GenBank/DDBJ databases">
        <title>Annotation for the trematode Fasciolopsis buski.</title>
        <authorList>
            <person name="Choi Y.-J."/>
        </authorList>
    </citation>
    <scope>NUCLEOTIDE SEQUENCE</scope>
    <source>
        <strain evidence="5">HT</strain>
        <tissue evidence="5">Whole worm</tissue>
    </source>
</reference>
<dbReference type="GO" id="GO:0042254">
    <property type="term" value="P:ribosome biogenesis"/>
    <property type="evidence" value="ECO:0007669"/>
    <property type="project" value="UniProtKB-UniRule"/>
</dbReference>
<dbReference type="AlphaFoldDB" id="A0A8E0S2R9"/>
<dbReference type="InterPro" id="IPR036726">
    <property type="entry name" value="GTP1_OBG_dom_sf"/>
</dbReference>
<dbReference type="GO" id="GO:0005739">
    <property type="term" value="C:mitochondrion"/>
    <property type="evidence" value="ECO:0007669"/>
    <property type="project" value="TreeGrafter"/>
</dbReference>
<dbReference type="EMBL" id="LUCM01002137">
    <property type="protein sequence ID" value="KAA0197785.1"/>
    <property type="molecule type" value="Genomic_DNA"/>
</dbReference>
<proteinExistence type="predicted"/>
<evidence type="ECO:0000256" key="2">
    <source>
        <dbReference type="ARBA" id="ARBA00023134"/>
    </source>
</evidence>
<dbReference type="Pfam" id="PF01926">
    <property type="entry name" value="MMR_HSR1"/>
    <property type="match status" value="1"/>
</dbReference>
<name>A0A8E0S2R9_9TREM</name>
<dbReference type="GO" id="GO:0005525">
    <property type="term" value="F:GTP binding"/>
    <property type="evidence" value="ECO:0007669"/>
    <property type="project" value="UniProtKB-KW"/>
</dbReference>
<keyword evidence="1" id="KW-0547">Nucleotide-binding</keyword>
<dbReference type="PANTHER" id="PTHR11702:SF31">
    <property type="entry name" value="MITOCHONDRIAL RIBOSOME-ASSOCIATED GTPASE 2"/>
    <property type="match status" value="1"/>
</dbReference>
<evidence type="ECO:0000313" key="5">
    <source>
        <dbReference type="EMBL" id="KAA0197785.1"/>
    </source>
</evidence>
<keyword evidence="2" id="KW-0342">GTP-binding</keyword>
<comment type="caution">
    <text evidence="5">The sequence shown here is derived from an EMBL/GenBank/DDBJ whole genome shotgun (WGS) entry which is preliminary data.</text>
</comment>
<dbReference type="PRINTS" id="PR00326">
    <property type="entry name" value="GTP1OBG"/>
</dbReference>
<dbReference type="PROSITE" id="PS51710">
    <property type="entry name" value="G_OBG"/>
    <property type="match status" value="1"/>
</dbReference>
<dbReference type="InterPro" id="IPR027417">
    <property type="entry name" value="P-loop_NTPase"/>
</dbReference>
<evidence type="ECO:0000259" key="3">
    <source>
        <dbReference type="PROSITE" id="PS51710"/>
    </source>
</evidence>
<dbReference type="PANTHER" id="PTHR11702">
    <property type="entry name" value="DEVELOPMENTALLY REGULATED GTP-BINDING PROTEIN-RELATED"/>
    <property type="match status" value="1"/>
</dbReference>
<dbReference type="InterPro" id="IPR031167">
    <property type="entry name" value="G_OBG"/>
</dbReference>
<dbReference type="SUPFAM" id="SSF52540">
    <property type="entry name" value="P-loop containing nucleoside triphosphate hydrolases"/>
    <property type="match status" value="1"/>
</dbReference>
<gene>
    <name evidence="5" type="ORF">FBUS_04610</name>
</gene>
<protein>
    <submittedName>
        <fullName evidence="5">GTPase obg</fullName>
    </submittedName>
</protein>
<evidence type="ECO:0000259" key="4">
    <source>
        <dbReference type="PROSITE" id="PS51883"/>
    </source>
</evidence>
<organism evidence="5 6">
    <name type="scientific">Fasciolopsis buskii</name>
    <dbReference type="NCBI Taxonomy" id="27845"/>
    <lineage>
        <taxon>Eukaryota</taxon>
        <taxon>Metazoa</taxon>
        <taxon>Spiralia</taxon>
        <taxon>Lophotrochozoa</taxon>
        <taxon>Platyhelminthes</taxon>
        <taxon>Trematoda</taxon>
        <taxon>Digenea</taxon>
        <taxon>Plagiorchiida</taxon>
        <taxon>Echinostomata</taxon>
        <taxon>Echinostomatoidea</taxon>
        <taxon>Fasciolidae</taxon>
        <taxon>Fasciolopsis</taxon>
    </lineage>
</organism>
<dbReference type="Pfam" id="PF01018">
    <property type="entry name" value="GTP1_OBG"/>
    <property type="match status" value="1"/>
</dbReference>
<feature type="domain" description="Obg" evidence="4">
    <location>
        <begin position="55"/>
        <end position="239"/>
    </location>
</feature>
<evidence type="ECO:0000256" key="1">
    <source>
        <dbReference type="ARBA" id="ARBA00022741"/>
    </source>
</evidence>
<accession>A0A8E0S2R9</accession>